<keyword evidence="3" id="KW-1185">Reference proteome</keyword>
<name>A0A564XWQ9_HYMDI</name>
<evidence type="ECO:0000313" key="3">
    <source>
        <dbReference type="Proteomes" id="UP000321570"/>
    </source>
</evidence>
<dbReference type="InterPro" id="IPR027902">
    <property type="entry name" value="DUF4487"/>
</dbReference>
<organism evidence="2 3">
    <name type="scientific">Hymenolepis diminuta</name>
    <name type="common">Rat tapeworm</name>
    <dbReference type="NCBI Taxonomy" id="6216"/>
    <lineage>
        <taxon>Eukaryota</taxon>
        <taxon>Metazoa</taxon>
        <taxon>Spiralia</taxon>
        <taxon>Lophotrochozoa</taxon>
        <taxon>Platyhelminthes</taxon>
        <taxon>Cestoda</taxon>
        <taxon>Eucestoda</taxon>
        <taxon>Cyclophyllidea</taxon>
        <taxon>Hymenolepididae</taxon>
        <taxon>Hymenolepis</taxon>
    </lineage>
</organism>
<dbReference type="AlphaFoldDB" id="A0A564XWQ9"/>
<evidence type="ECO:0000313" key="2">
    <source>
        <dbReference type="EMBL" id="VUZ39437.1"/>
    </source>
</evidence>
<dbReference type="InterPro" id="IPR000253">
    <property type="entry name" value="FHA_dom"/>
</dbReference>
<protein>
    <recommendedName>
        <fullName evidence="1">FHA domain-containing protein</fullName>
    </recommendedName>
</protein>
<sequence length="750" mass="84221">EFDFSSECLAKFLVKFASLGTTAEDIDLRLAFQVWKFISQFLASFHVQIKEAFLEDLYSCNGTPISDEFIYSLLLSCKRLFIKCSADSENYALEENGEPKWRSKLKLIAFICRLMVGCLQQFQSVLFLTTEDCERRRVIDFISWTIEIQFAGGLFSSGTGLEGNFLKEVSTSLFVAAEMALTCTCQIEADSGHEASSAAKALVLTNLTPLVNCRVFSKILVNLSKRKDPDVFKLWLSDEFNAYTEFFTNLNTAFADWRPYENTADVSDFHIPRFLNLKIDQKRLSSAVEQFFTTSTIEISKSVRNLPNEYFVYLESALLDTVLHASPVVSVVAQDIWCFVVRYGSAELCWQYVVLLGNTVLCLAEKYSSTPQTSHPPLEQMSRLGGLLSRFLIFLTARQQREFLSTFPLFDCVGGGMTEKSLLWRFLLLSQGTSQLQPSIRPLLEKQVLERVNYLLRSRSALTSANAATNWLLDALTCLRLTEDLTSSTLVPSAPLLAQLCIAALTFDESEILPMVVDSEESEGVPVAPPYLFHLMDPSARLEFLLGLFAHWLPRKILLLASEQSDSEFEKLLKVLFTQLRTWCRNGFSLPTLDVISSWILGASTDSLTHQSPLLSSFTLVSSTSISQLSTQLSSAVSQALSSLWSPLCQTELTSGCELICEIVKKLKFKIHDLCPDLKRKQKRPLESDSPEIEDRKDEDINSSTVSDVHFRALADVIRKLEANADVLTPSQRSLGSALTRRLNALFESI</sequence>
<feature type="domain" description="FHA" evidence="1">
    <location>
        <begin position="17"/>
        <end position="70"/>
    </location>
</feature>
<accession>A0A564XWQ9</accession>
<dbReference type="PROSITE" id="PS50006">
    <property type="entry name" value="FHA_DOMAIN"/>
    <property type="match status" value="1"/>
</dbReference>
<dbReference type="PANTHER" id="PTHR16071">
    <property type="entry name" value="CHROMOSOME 1 OPEN READING FRAME 112"/>
    <property type="match status" value="1"/>
</dbReference>
<evidence type="ECO:0000259" key="1">
    <source>
        <dbReference type="PROSITE" id="PS50006"/>
    </source>
</evidence>
<dbReference type="EMBL" id="CABIJS010000015">
    <property type="protein sequence ID" value="VUZ39437.1"/>
    <property type="molecule type" value="Genomic_DNA"/>
</dbReference>
<dbReference type="Proteomes" id="UP000321570">
    <property type="component" value="Unassembled WGS sequence"/>
</dbReference>
<feature type="non-terminal residue" evidence="2">
    <location>
        <position position="1"/>
    </location>
</feature>
<reference evidence="2 3" key="1">
    <citation type="submission" date="2019-07" db="EMBL/GenBank/DDBJ databases">
        <authorList>
            <person name="Jastrzebski P J."/>
            <person name="Paukszto L."/>
            <person name="Jastrzebski P J."/>
        </authorList>
    </citation>
    <scope>NUCLEOTIDE SEQUENCE [LARGE SCALE GENOMIC DNA]</scope>
    <source>
        <strain evidence="2 3">WMS-il1</strain>
    </source>
</reference>
<dbReference type="PANTHER" id="PTHR16071:SF2">
    <property type="entry name" value="FIGNL1-INTERACTING REGULATOR OF RECOMBINATION AND MITOSIS"/>
    <property type="match status" value="1"/>
</dbReference>
<proteinExistence type="predicted"/>
<dbReference type="Pfam" id="PF14868">
    <property type="entry name" value="DUF4487"/>
    <property type="match status" value="1"/>
</dbReference>
<gene>
    <name evidence="2" type="ORF">WMSIL1_LOCUS720</name>
</gene>